<dbReference type="PANTHER" id="PTHR43798">
    <property type="entry name" value="MONOACYLGLYCEROL LIPASE"/>
    <property type="match status" value="1"/>
</dbReference>
<proteinExistence type="predicted"/>
<dbReference type="SUPFAM" id="SSF53474">
    <property type="entry name" value="alpha/beta-Hydrolases"/>
    <property type="match status" value="1"/>
</dbReference>
<dbReference type="InterPro" id="IPR029058">
    <property type="entry name" value="AB_hydrolase_fold"/>
</dbReference>
<protein>
    <submittedName>
        <fullName evidence="2">Alpha/Beta hydrolase protein</fullName>
    </submittedName>
</protein>
<dbReference type="InterPro" id="IPR000073">
    <property type="entry name" value="AB_hydrolase_1"/>
</dbReference>
<dbReference type="InterPro" id="IPR050266">
    <property type="entry name" value="AB_hydrolase_sf"/>
</dbReference>
<dbReference type="Proteomes" id="UP001610335">
    <property type="component" value="Unassembled WGS sequence"/>
</dbReference>
<comment type="caution">
    <text evidence="2">The sequence shown here is derived from an EMBL/GenBank/DDBJ whole genome shotgun (WGS) entry which is preliminary data.</text>
</comment>
<keyword evidence="2" id="KW-0378">Hydrolase</keyword>
<name>A0ABR4IJS2_9EURO</name>
<evidence type="ECO:0000313" key="2">
    <source>
        <dbReference type="EMBL" id="KAL2828006.1"/>
    </source>
</evidence>
<reference evidence="2 3" key="1">
    <citation type="submission" date="2024-07" db="EMBL/GenBank/DDBJ databases">
        <title>Section-level genome sequencing and comparative genomics of Aspergillus sections Usti and Cavernicolus.</title>
        <authorList>
            <consortium name="Lawrence Berkeley National Laboratory"/>
            <person name="Nybo J.L."/>
            <person name="Vesth T.C."/>
            <person name="Theobald S."/>
            <person name="Frisvad J.C."/>
            <person name="Larsen T.O."/>
            <person name="Kjaerboelling I."/>
            <person name="Rothschild-Mancinelli K."/>
            <person name="Lyhne E.K."/>
            <person name="Kogle M.E."/>
            <person name="Barry K."/>
            <person name="Clum A."/>
            <person name="Na H."/>
            <person name="Ledsgaard L."/>
            <person name="Lin J."/>
            <person name="Lipzen A."/>
            <person name="Kuo A."/>
            <person name="Riley R."/>
            <person name="Mondo S."/>
            <person name="LaButti K."/>
            <person name="Haridas S."/>
            <person name="Pangalinan J."/>
            <person name="Salamov A.A."/>
            <person name="Simmons B.A."/>
            <person name="Magnuson J.K."/>
            <person name="Chen J."/>
            <person name="Drula E."/>
            <person name="Henrissat B."/>
            <person name="Wiebenga A."/>
            <person name="Lubbers R.J."/>
            <person name="Gomes A.C."/>
            <person name="Makela M.R."/>
            <person name="Stajich J."/>
            <person name="Grigoriev I.V."/>
            <person name="Mortensen U.H."/>
            <person name="De vries R.P."/>
            <person name="Baker S.E."/>
            <person name="Andersen M.R."/>
        </authorList>
    </citation>
    <scope>NUCLEOTIDE SEQUENCE [LARGE SCALE GENOMIC DNA]</scope>
    <source>
        <strain evidence="2 3">CBS 600.67</strain>
    </source>
</reference>
<dbReference type="Gene3D" id="3.40.50.1820">
    <property type="entry name" value="alpha/beta hydrolase"/>
    <property type="match status" value="1"/>
</dbReference>
<accession>A0ABR4IJS2</accession>
<evidence type="ECO:0000259" key="1">
    <source>
        <dbReference type="Pfam" id="PF00561"/>
    </source>
</evidence>
<sequence length="349" mass="39276">MENFQHKELVTRRSLKYTYYISSSEQPTTQSPALLFLHGFPDSAHLWTGVVAKLGDLPNKIIIPDCLGYAGTDKPTDTDLYAYKDQAEDLADILGNEHVKSTIIIGHDWGSALAQRTYLHKPELFSGIILLNTGYMVPSTEPFDLAAINSLTEKIFGYQQFSYWDLFLAPDAPDIVENNLDRMWQVLHGDVENWMKKLFCIPNAMREFLLGSDEVPLKDYAKNPAWKDRFMQQFKTSGDLVSALQMYKATQTKSDATIPKEDLGINVPLLFISCSQDAVCKPEVMNAAKDQGLVPFLKEAMIDCAHWSPMERPDEIAWHVREFLGGVGFSQFNLVGPPVDPALLMNCTT</sequence>
<gene>
    <name evidence="2" type="ORF">BDW59DRAFT_143639</name>
</gene>
<dbReference type="PRINTS" id="PR00412">
    <property type="entry name" value="EPOXHYDRLASE"/>
</dbReference>
<dbReference type="InterPro" id="IPR000639">
    <property type="entry name" value="Epox_hydrolase-like"/>
</dbReference>
<evidence type="ECO:0000313" key="3">
    <source>
        <dbReference type="Proteomes" id="UP001610335"/>
    </source>
</evidence>
<dbReference type="EMBL" id="JBFXLS010000022">
    <property type="protein sequence ID" value="KAL2828006.1"/>
    <property type="molecule type" value="Genomic_DNA"/>
</dbReference>
<feature type="domain" description="AB hydrolase-1" evidence="1">
    <location>
        <begin position="32"/>
        <end position="313"/>
    </location>
</feature>
<dbReference type="GO" id="GO:0016787">
    <property type="term" value="F:hydrolase activity"/>
    <property type="evidence" value="ECO:0007669"/>
    <property type="project" value="UniProtKB-KW"/>
</dbReference>
<keyword evidence="3" id="KW-1185">Reference proteome</keyword>
<dbReference type="PANTHER" id="PTHR43798:SF33">
    <property type="entry name" value="HYDROLASE, PUTATIVE (AFU_ORTHOLOGUE AFUA_2G14860)-RELATED"/>
    <property type="match status" value="1"/>
</dbReference>
<dbReference type="Pfam" id="PF00561">
    <property type="entry name" value="Abhydrolase_1"/>
    <property type="match status" value="1"/>
</dbReference>
<organism evidence="2 3">
    <name type="scientific">Aspergillus cavernicola</name>
    <dbReference type="NCBI Taxonomy" id="176166"/>
    <lineage>
        <taxon>Eukaryota</taxon>
        <taxon>Fungi</taxon>
        <taxon>Dikarya</taxon>
        <taxon>Ascomycota</taxon>
        <taxon>Pezizomycotina</taxon>
        <taxon>Eurotiomycetes</taxon>
        <taxon>Eurotiomycetidae</taxon>
        <taxon>Eurotiales</taxon>
        <taxon>Aspergillaceae</taxon>
        <taxon>Aspergillus</taxon>
        <taxon>Aspergillus subgen. Nidulantes</taxon>
    </lineage>
</organism>